<name>A0A2S6N2C9_9HYPH</name>
<protein>
    <recommendedName>
        <fullName evidence="5">Ribosome maturation factor RimM</fullName>
    </recommendedName>
</protein>
<dbReference type="InterPro" id="IPR009000">
    <property type="entry name" value="Transl_B-barrel_sf"/>
</dbReference>
<comment type="subunit">
    <text evidence="5">Binds ribosomal protein uS19.</text>
</comment>
<feature type="domain" description="Ribosome maturation factor RimM PRC barrel" evidence="7">
    <location>
        <begin position="99"/>
        <end position="162"/>
    </location>
</feature>
<dbReference type="Pfam" id="PF01782">
    <property type="entry name" value="RimM"/>
    <property type="match status" value="1"/>
</dbReference>
<dbReference type="Proteomes" id="UP000239089">
    <property type="component" value="Unassembled WGS sequence"/>
</dbReference>
<dbReference type="Gene3D" id="2.40.30.60">
    <property type="entry name" value="RimM"/>
    <property type="match status" value="1"/>
</dbReference>
<dbReference type="InterPro" id="IPR036976">
    <property type="entry name" value="RimM_N_sf"/>
</dbReference>
<dbReference type="SUPFAM" id="SSF50346">
    <property type="entry name" value="PRC-barrel domain"/>
    <property type="match status" value="1"/>
</dbReference>
<keyword evidence="3 5" id="KW-0698">rRNA processing</keyword>
<evidence type="ECO:0000256" key="2">
    <source>
        <dbReference type="ARBA" id="ARBA00022517"/>
    </source>
</evidence>
<dbReference type="OrthoDB" id="9788191at2"/>
<dbReference type="PANTHER" id="PTHR33692:SF1">
    <property type="entry name" value="RIBOSOME MATURATION FACTOR RIMM"/>
    <property type="match status" value="1"/>
</dbReference>
<keyword evidence="9" id="KW-1185">Reference proteome</keyword>
<evidence type="ECO:0000256" key="4">
    <source>
        <dbReference type="ARBA" id="ARBA00023186"/>
    </source>
</evidence>
<dbReference type="InterPro" id="IPR011961">
    <property type="entry name" value="RimM"/>
</dbReference>
<dbReference type="Gene3D" id="2.30.30.240">
    <property type="entry name" value="PRC-barrel domain"/>
    <property type="match status" value="1"/>
</dbReference>
<evidence type="ECO:0000259" key="7">
    <source>
        <dbReference type="Pfam" id="PF24986"/>
    </source>
</evidence>
<evidence type="ECO:0000313" key="9">
    <source>
        <dbReference type="Proteomes" id="UP000239089"/>
    </source>
</evidence>
<dbReference type="SUPFAM" id="SSF50447">
    <property type="entry name" value="Translation proteins"/>
    <property type="match status" value="1"/>
</dbReference>
<evidence type="ECO:0000259" key="6">
    <source>
        <dbReference type="Pfam" id="PF01782"/>
    </source>
</evidence>
<comment type="similarity">
    <text evidence="5">Belongs to the RimM family.</text>
</comment>
<dbReference type="RefSeq" id="WP_104509052.1">
    <property type="nucleotide sequence ID" value="NZ_JACIGC010000003.1"/>
</dbReference>
<gene>
    <name evidence="5" type="primary">rimM</name>
    <name evidence="8" type="ORF">CCR94_17045</name>
</gene>
<dbReference type="InterPro" id="IPR002676">
    <property type="entry name" value="RimM_N"/>
</dbReference>
<dbReference type="HAMAP" id="MF_00014">
    <property type="entry name" value="Ribosome_mat_RimM"/>
    <property type="match status" value="1"/>
</dbReference>
<comment type="subcellular location">
    <subcellularLocation>
        <location evidence="5">Cytoplasm</location>
    </subcellularLocation>
</comment>
<evidence type="ECO:0000256" key="5">
    <source>
        <dbReference type="HAMAP-Rule" id="MF_00014"/>
    </source>
</evidence>
<dbReference type="GO" id="GO:0005737">
    <property type="term" value="C:cytoplasm"/>
    <property type="evidence" value="ECO:0007669"/>
    <property type="project" value="UniProtKB-SubCell"/>
</dbReference>
<dbReference type="InterPro" id="IPR011033">
    <property type="entry name" value="PRC_barrel-like_sf"/>
</dbReference>
<dbReference type="NCBIfam" id="TIGR02273">
    <property type="entry name" value="16S_RimM"/>
    <property type="match status" value="1"/>
</dbReference>
<sequence>MSDEVLVGVFGAPHGVRGEIRVKSYTQDPLSLADYDGLHDEAGRAVEIVAARPLKDDLLVVRVKGANDRNAAQALTHTKLYIPREKLPPPEEDEFYTRDLIGLRAETPEGALLGTIVAVPNYGAGDILEVAPPTGETLLFPFTRAVVPTVDIKTGRVIVVPPIETDADA</sequence>
<evidence type="ECO:0000313" key="8">
    <source>
        <dbReference type="EMBL" id="PPQ28791.1"/>
    </source>
</evidence>
<dbReference type="GO" id="GO:0043022">
    <property type="term" value="F:ribosome binding"/>
    <property type="evidence" value="ECO:0007669"/>
    <property type="project" value="InterPro"/>
</dbReference>
<dbReference type="InterPro" id="IPR056792">
    <property type="entry name" value="PRC_RimM"/>
</dbReference>
<dbReference type="GO" id="GO:0006364">
    <property type="term" value="P:rRNA processing"/>
    <property type="evidence" value="ECO:0007669"/>
    <property type="project" value="UniProtKB-UniRule"/>
</dbReference>
<proteinExistence type="inferred from homology"/>
<dbReference type="PANTHER" id="PTHR33692">
    <property type="entry name" value="RIBOSOME MATURATION FACTOR RIMM"/>
    <property type="match status" value="1"/>
</dbReference>
<keyword evidence="2 5" id="KW-0690">Ribosome biogenesis</keyword>
<keyword evidence="4 5" id="KW-0143">Chaperone</keyword>
<comment type="domain">
    <text evidence="5">The PRC barrel domain binds ribosomal protein uS19.</text>
</comment>
<dbReference type="Pfam" id="PF24986">
    <property type="entry name" value="PRC_RimM"/>
    <property type="match status" value="1"/>
</dbReference>
<evidence type="ECO:0000256" key="3">
    <source>
        <dbReference type="ARBA" id="ARBA00022552"/>
    </source>
</evidence>
<dbReference type="GO" id="GO:0005840">
    <property type="term" value="C:ribosome"/>
    <property type="evidence" value="ECO:0007669"/>
    <property type="project" value="InterPro"/>
</dbReference>
<keyword evidence="1 5" id="KW-0963">Cytoplasm</keyword>
<reference evidence="8 9" key="1">
    <citation type="journal article" date="2018" name="Arch. Microbiol.">
        <title>New insights into the metabolic potential of the phototrophic purple bacterium Rhodopila globiformis DSM 161(T) from its draft genome sequence and evidence for a vanadium-dependent nitrogenase.</title>
        <authorList>
            <person name="Imhoff J.F."/>
            <person name="Rahn T."/>
            <person name="Kunzel S."/>
            <person name="Neulinger S.C."/>
        </authorList>
    </citation>
    <scope>NUCLEOTIDE SEQUENCE [LARGE SCALE GENOMIC DNA]</scope>
    <source>
        <strain evidence="8 9">DSM 16996</strain>
    </source>
</reference>
<dbReference type="GO" id="GO:0042274">
    <property type="term" value="P:ribosomal small subunit biogenesis"/>
    <property type="evidence" value="ECO:0007669"/>
    <property type="project" value="UniProtKB-UniRule"/>
</dbReference>
<dbReference type="EMBL" id="NHSJ01000103">
    <property type="protein sequence ID" value="PPQ28791.1"/>
    <property type="molecule type" value="Genomic_DNA"/>
</dbReference>
<organism evidence="8 9">
    <name type="scientific">Rhodoblastus sphagnicola</name>
    <dbReference type="NCBI Taxonomy" id="333368"/>
    <lineage>
        <taxon>Bacteria</taxon>
        <taxon>Pseudomonadati</taxon>
        <taxon>Pseudomonadota</taxon>
        <taxon>Alphaproteobacteria</taxon>
        <taxon>Hyphomicrobiales</taxon>
        <taxon>Rhodoblastaceae</taxon>
        <taxon>Rhodoblastus</taxon>
    </lineage>
</organism>
<comment type="function">
    <text evidence="5">An accessory protein needed during the final step in the assembly of 30S ribosomal subunit, possibly for assembly of the head region. Essential for efficient processing of 16S rRNA. May be needed both before and after RbfA during the maturation of 16S rRNA. It has affinity for free ribosomal 30S subunits but not for 70S ribosomes.</text>
</comment>
<dbReference type="AlphaFoldDB" id="A0A2S6N2C9"/>
<comment type="caution">
    <text evidence="8">The sequence shown here is derived from an EMBL/GenBank/DDBJ whole genome shotgun (WGS) entry which is preliminary data.</text>
</comment>
<evidence type="ECO:0000256" key="1">
    <source>
        <dbReference type="ARBA" id="ARBA00022490"/>
    </source>
</evidence>
<feature type="domain" description="RimM N-terminal" evidence="6">
    <location>
        <begin position="7"/>
        <end position="85"/>
    </location>
</feature>
<accession>A0A2S6N2C9</accession>